<dbReference type="PATRIC" id="fig|157687.3.peg.539"/>
<dbReference type="EMBL" id="LSDD01000036">
    <property type="protein sequence ID" value="KXB68998.1"/>
    <property type="molecule type" value="Genomic_DNA"/>
</dbReference>
<dbReference type="Proteomes" id="UP000070483">
    <property type="component" value="Unassembled WGS sequence"/>
</dbReference>
<evidence type="ECO:0000313" key="2">
    <source>
        <dbReference type="EMBL" id="KXB68998.1"/>
    </source>
</evidence>
<dbReference type="InterPro" id="IPR035069">
    <property type="entry name" value="TTHA1013/TTHA0281-like"/>
</dbReference>
<feature type="domain" description="HicB-like antitoxin of toxin-antitoxin system" evidence="1">
    <location>
        <begin position="7"/>
        <end position="112"/>
    </location>
</feature>
<evidence type="ECO:0000313" key="3">
    <source>
        <dbReference type="Proteomes" id="UP000070483"/>
    </source>
</evidence>
<gene>
    <name evidence="2" type="ORF">HMPREF3180_00540</name>
</gene>
<reference evidence="3" key="1">
    <citation type="submission" date="2016-01" db="EMBL/GenBank/DDBJ databases">
        <authorList>
            <person name="Mitreva M."/>
            <person name="Pepin K.H."/>
            <person name="Mihindukulasuriya K.A."/>
            <person name="Fulton R."/>
            <person name="Fronick C."/>
            <person name="O'Laughlin M."/>
            <person name="Miner T."/>
            <person name="Herter B."/>
            <person name="Rosa B.A."/>
            <person name="Cordes M."/>
            <person name="Tomlinson C."/>
            <person name="Wollam A."/>
            <person name="Palsikar V.B."/>
            <person name="Mardis E.R."/>
            <person name="Wilson R.K."/>
        </authorList>
    </citation>
    <scope>NUCLEOTIDE SEQUENCE [LARGE SCALE GENOMIC DNA]</scope>
    <source>
        <strain evidence="3">KA00185</strain>
    </source>
</reference>
<dbReference type="PANTHER" id="PTHR34504:SF2">
    <property type="entry name" value="UPF0150 PROTEIN SSL0259"/>
    <property type="match status" value="1"/>
</dbReference>
<dbReference type="InterPro" id="IPR031807">
    <property type="entry name" value="HicB-like"/>
</dbReference>
<name>A0A134AMR6_9FUSO</name>
<comment type="caution">
    <text evidence="2">The sequence shown here is derived from an EMBL/GenBank/DDBJ whole genome shotgun (WGS) entry which is preliminary data.</text>
</comment>
<organism evidence="2 3">
    <name type="scientific">Leptotrichia wadei</name>
    <dbReference type="NCBI Taxonomy" id="157687"/>
    <lineage>
        <taxon>Bacteria</taxon>
        <taxon>Fusobacteriati</taxon>
        <taxon>Fusobacteriota</taxon>
        <taxon>Fusobacteriia</taxon>
        <taxon>Fusobacteriales</taxon>
        <taxon>Leptotrichiaceae</taxon>
        <taxon>Leptotrichia</taxon>
    </lineage>
</organism>
<dbReference type="RefSeq" id="WP_060917469.1">
    <property type="nucleotide sequence ID" value="NZ_KQ960028.1"/>
</dbReference>
<dbReference type="STRING" id="157687.HMPREF3180_00540"/>
<dbReference type="SUPFAM" id="SSF143100">
    <property type="entry name" value="TTHA1013/TTHA0281-like"/>
    <property type="match status" value="1"/>
</dbReference>
<keyword evidence="3" id="KW-1185">Reference proteome</keyword>
<dbReference type="AlphaFoldDB" id="A0A134AMR6"/>
<dbReference type="Pfam" id="PF15919">
    <property type="entry name" value="HicB_lk_antitox"/>
    <property type="match status" value="1"/>
</dbReference>
<evidence type="ECO:0000259" key="1">
    <source>
        <dbReference type="Pfam" id="PF15919"/>
    </source>
</evidence>
<protein>
    <submittedName>
        <fullName evidence="2">Toxin-antitoxin system, antitoxin component, HicB family</fullName>
    </submittedName>
</protein>
<proteinExistence type="predicted"/>
<sequence length="130" mass="14790">MKNRLLYPCVVKEEDGIFYANFVNFEGCFTDGKTLEEVVRNAKDVLSGMLFTMAKNNIPFPKSENSELKLENGEFLIYVDVWISPIVEKARNQAVKKTLTIPKWLNDEAEKQALNFSNILQTALKEALGI</sequence>
<dbReference type="InterPro" id="IPR051404">
    <property type="entry name" value="TA_system_antitoxin"/>
</dbReference>
<dbReference type="OrthoDB" id="5419659at2"/>
<accession>A0A134AMR6</accession>
<dbReference type="PANTHER" id="PTHR34504">
    <property type="entry name" value="ANTITOXIN HICB"/>
    <property type="match status" value="1"/>
</dbReference>
<dbReference type="Gene3D" id="3.30.160.250">
    <property type="match status" value="1"/>
</dbReference>